<dbReference type="PANTHER" id="PTHR43585:SF2">
    <property type="entry name" value="ATP-GRASP ENZYME FSQD"/>
    <property type="match status" value="1"/>
</dbReference>
<evidence type="ECO:0000256" key="2">
    <source>
        <dbReference type="ARBA" id="ARBA00022741"/>
    </source>
</evidence>
<evidence type="ECO:0000256" key="4">
    <source>
        <dbReference type="PROSITE-ProRule" id="PRU00409"/>
    </source>
</evidence>
<dbReference type="GO" id="GO:0046872">
    <property type="term" value="F:metal ion binding"/>
    <property type="evidence" value="ECO:0007669"/>
    <property type="project" value="InterPro"/>
</dbReference>
<dbReference type="InterPro" id="IPR052032">
    <property type="entry name" value="ATP-dep_AA_Ligase"/>
</dbReference>
<keyword evidence="2 4" id="KW-0547">Nucleotide-binding</keyword>
<dbReference type="EMBL" id="JACIFF010000007">
    <property type="protein sequence ID" value="MBB4080208.1"/>
    <property type="molecule type" value="Genomic_DNA"/>
</dbReference>
<dbReference type="Gene3D" id="3.30.470.20">
    <property type="entry name" value="ATP-grasp fold, B domain"/>
    <property type="match status" value="1"/>
</dbReference>
<dbReference type="SUPFAM" id="SSF56059">
    <property type="entry name" value="Glutathione synthetase ATP-binding domain-like"/>
    <property type="match status" value="1"/>
</dbReference>
<comment type="caution">
    <text evidence="6">The sequence shown here is derived from an EMBL/GenBank/DDBJ whole genome shotgun (WGS) entry which is preliminary data.</text>
</comment>
<dbReference type="RefSeq" id="WP_183496444.1">
    <property type="nucleotide sequence ID" value="NZ_JACIFF010000007.1"/>
</dbReference>
<dbReference type="GO" id="GO:0005524">
    <property type="term" value="F:ATP binding"/>
    <property type="evidence" value="ECO:0007669"/>
    <property type="project" value="UniProtKB-UniRule"/>
</dbReference>
<dbReference type="EC" id="6.3.5.5" evidence="6"/>
<accession>A0A840EE20</accession>
<evidence type="ECO:0000313" key="6">
    <source>
        <dbReference type="EMBL" id="MBB4080208.1"/>
    </source>
</evidence>
<feature type="domain" description="ATP-grasp" evidence="5">
    <location>
        <begin position="114"/>
        <end position="287"/>
    </location>
</feature>
<dbReference type="InterPro" id="IPR011761">
    <property type="entry name" value="ATP-grasp"/>
</dbReference>
<reference evidence="6 7" key="1">
    <citation type="submission" date="2020-08" db="EMBL/GenBank/DDBJ databases">
        <title>Genomic Encyclopedia of Type Strains, Phase IV (KMG-IV): sequencing the most valuable type-strain genomes for metagenomic binning, comparative biology and taxonomic classification.</title>
        <authorList>
            <person name="Goeker M."/>
        </authorList>
    </citation>
    <scope>NUCLEOTIDE SEQUENCE [LARGE SCALE GENOMIC DNA]</scope>
    <source>
        <strain evidence="6 7">DSM 105137</strain>
    </source>
</reference>
<evidence type="ECO:0000256" key="1">
    <source>
        <dbReference type="ARBA" id="ARBA00022598"/>
    </source>
</evidence>
<dbReference type="Gene3D" id="3.30.1490.20">
    <property type="entry name" value="ATP-grasp fold, A domain"/>
    <property type="match status" value="1"/>
</dbReference>
<dbReference type="PANTHER" id="PTHR43585">
    <property type="entry name" value="FUMIPYRROLE BIOSYNTHESIS PROTEIN C"/>
    <property type="match status" value="1"/>
</dbReference>
<dbReference type="Proteomes" id="UP000576209">
    <property type="component" value="Unassembled WGS sequence"/>
</dbReference>
<keyword evidence="1 6" id="KW-0436">Ligase</keyword>
<proteinExistence type="predicted"/>
<evidence type="ECO:0000259" key="5">
    <source>
        <dbReference type="PROSITE" id="PS50975"/>
    </source>
</evidence>
<dbReference type="AlphaFoldDB" id="A0A840EE20"/>
<name>A0A840EE20_9BACT</name>
<sequence>MKRPSILLSGLGGSLFPYLHDRIVGGFDPLYVDADASLRELYPDLEFHPAPLVLAPEYPDFIKRLIREKGVEWYVPLIDEEILIANEIVRDTQCRLVSPAVEFSRLCLNKLDLMQKLEEFGISTIRSWRGDRVPSSAEYPLFVKPIFGRGSRGVFKLERPGQYRAYLELYDYQPHELIVQEFIDGQEYTVGVLTNRGNDVMCISVRKVLSKKGVTVRAITENNPTLEETIASIQCELKPCGPYNIQLYVTPDGEVKIFEINPRFSTTLVMSYAGEIDELKLYTDHPDHYDGPIQRPRAGLGLRRSWQNNFL</sequence>
<evidence type="ECO:0000313" key="7">
    <source>
        <dbReference type="Proteomes" id="UP000576209"/>
    </source>
</evidence>
<evidence type="ECO:0000256" key="3">
    <source>
        <dbReference type="ARBA" id="ARBA00022840"/>
    </source>
</evidence>
<keyword evidence="3 4" id="KW-0067">ATP-binding</keyword>
<keyword evidence="7" id="KW-1185">Reference proteome</keyword>
<dbReference type="InterPro" id="IPR013815">
    <property type="entry name" value="ATP_grasp_subdomain_1"/>
</dbReference>
<gene>
    <name evidence="6" type="ORF">GGR28_002838</name>
</gene>
<dbReference type="Pfam" id="PF15632">
    <property type="entry name" value="ATPgrasp_Ter"/>
    <property type="match status" value="1"/>
</dbReference>
<dbReference type="PROSITE" id="PS50975">
    <property type="entry name" value="ATP_GRASP"/>
    <property type="match status" value="1"/>
</dbReference>
<organism evidence="6 7">
    <name type="scientific">Neolewinella aquimaris</name>
    <dbReference type="NCBI Taxonomy" id="1835722"/>
    <lineage>
        <taxon>Bacteria</taxon>
        <taxon>Pseudomonadati</taxon>
        <taxon>Bacteroidota</taxon>
        <taxon>Saprospiria</taxon>
        <taxon>Saprospirales</taxon>
        <taxon>Lewinellaceae</taxon>
        <taxon>Neolewinella</taxon>
    </lineage>
</organism>
<protein>
    <submittedName>
        <fullName evidence="6">Carbamoyl-phosphate synthase large subunit</fullName>
        <ecNumber evidence="6">6.3.5.5</ecNumber>
    </submittedName>
</protein>
<dbReference type="GO" id="GO:0004088">
    <property type="term" value="F:carbamoyl-phosphate synthase (glutamine-hydrolyzing) activity"/>
    <property type="evidence" value="ECO:0007669"/>
    <property type="project" value="UniProtKB-EC"/>
</dbReference>